<dbReference type="SMART" id="SM01387">
    <property type="entry name" value="Ribosomal_S15"/>
    <property type="match status" value="1"/>
</dbReference>
<proteinExistence type="inferred from homology"/>
<dbReference type="GO" id="GO:0003735">
    <property type="term" value="F:structural constituent of ribosome"/>
    <property type="evidence" value="ECO:0007669"/>
    <property type="project" value="InterPro"/>
</dbReference>
<evidence type="ECO:0000313" key="5">
    <source>
        <dbReference type="EMBL" id="PPQ73437.1"/>
    </source>
</evidence>
<evidence type="ECO:0000256" key="3">
    <source>
        <dbReference type="ARBA" id="ARBA00023274"/>
    </source>
</evidence>
<dbReference type="CDD" id="cd00353">
    <property type="entry name" value="Ribosomal_S15p_S13e"/>
    <property type="match status" value="1"/>
</dbReference>
<dbReference type="InParanoid" id="A0A409W4L5"/>
<dbReference type="GO" id="GO:0005840">
    <property type="term" value="C:ribosome"/>
    <property type="evidence" value="ECO:0007669"/>
    <property type="project" value="UniProtKB-KW"/>
</dbReference>
<dbReference type="GO" id="GO:1990904">
    <property type="term" value="C:ribonucleoprotein complex"/>
    <property type="evidence" value="ECO:0007669"/>
    <property type="project" value="UniProtKB-KW"/>
</dbReference>
<evidence type="ECO:0000256" key="4">
    <source>
        <dbReference type="RuleBase" id="RU003919"/>
    </source>
</evidence>
<dbReference type="PANTHER" id="PTHR23321">
    <property type="entry name" value="RIBOSOMAL PROTEIN S15, BACTERIAL AND ORGANELLAR"/>
    <property type="match status" value="1"/>
</dbReference>
<evidence type="ECO:0000256" key="1">
    <source>
        <dbReference type="ARBA" id="ARBA00008434"/>
    </source>
</evidence>
<dbReference type="InterPro" id="IPR009068">
    <property type="entry name" value="uS15_NS1_RNA-bd_sf"/>
</dbReference>
<dbReference type="OrthoDB" id="441444at2759"/>
<evidence type="ECO:0000256" key="2">
    <source>
        <dbReference type="ARBA" id="ARBA00022980"/>
    </source>
</evidence>
<comment type="caution">
    <text evidence="5">The sequence shown here is derived from an EMBL/GenBank/DDBJ whole genome shotgun (WGS) entry which is preliminary data.</text>
</comment>
<dbReference type="FunCoup" id="A0A409W4L5">
    <property type="interactions" value="101"/>
</dbReference>
<dbReference type="PROSITE" id="PS00362">
    <property type="entry name" value="RIBOSOMAL_S15"/>
    <property type="match status" value="1"/>
</dbReference>
<comment type="similarity">
    <text evidence="1 4">Belongs to the universal ribosomal protein uS15 family.</text>
</comment>
<name>A0A409W4L5_9AGAR</name>
<dbReference type="HAMAP" id="MF_01343_B">
    <property type="entry name" value="Ribosomal_uS15_B"/>
    <property type="match status" value="1"/>
</dbReference>
<protein>
    <recommendedName>
        <fullName evidence="7">30S ribosomal protein S15</fullName>
    </recommendedName>
</protein>
<accession>A0A409W4L5</accession>
<keyword evidence="2 4" id="KW-0689">Ribosomal protein</keyword>
<organism evidence="5 6">
    <name type="scientific">Gymnopilus dilepis</name>
    <dbReference type="NCBI Taxonomy" id="231916"/>
    <lineage>
        <taxon>Eukaryota</taxon>
        <taxon>Fungi</taxon>
        <taxon>Dikarya</taxon>
        <taxon>Basidiomycota</taxon>
        <taxon>Agaricomycotina</taxon>
        <taxon>Agaricomycetes</taxon>
        <taxon>Agaricomycetidae</taxon>
        <taxon>Agaricales</taxon>
        <taxon>Agaricineae</taxon>
        <taxon>Hymenogastraceae</taxon>
        <taxon>Gymnopilus</taxon>
    </lineage>
</organism>
<evidence type="ECO:0008006" key="7">
    <source>
        <dbReference type="Google" id="ProtNLM"/>
    </source>
</evidence>
<dbReference type="AlphaFoldDB" id="A0A409W4L5"/>
<dbReference type="Gene3D" id="1.10.287.10">
    <property type="entry name" value="S15/NS1, RNA-binding"/>
    <property type="match status" value="1"/>
</dbReference>
<dbReference type="PANTHER" id="PTHR23321:SF26">
    <property type="entry name" value="SMALL RIBOSOMAL SUBUNIT PROTEIN US15M"/>
    <property type="match status" value="1"/>
</dbReference>
<dbReference type="Pfam" id="PF00312">
    <property type="entry name" value="Ribosomal_S15"/>
    <property type="match status" value="1"/>
</dbReference>
<sequence>MFRACISSGKALHIPAFHPKSHKFYQHNSSATLGSQATKRKGLRNKKINIRNTEKRLKEQEANRPSVVLGTRPSEEETKWKNCYLAKVLVNEEELTSTTELHPTQFSAGTINLPSQLGFGVDEAEKEMLFDDLPRVTAELEKVNRKIETVAMDRRMQSERLWAGRKEETDDEIVDKEVRKANLFAKALDLRNANAAGIAFENRRRIIMAFSTPENPFDTGRTEVQAALLTYKIRKLWNHLVTFKRDVGNRRALRQLIHDRAKLLRYLKGKDRDRYETVLERLALEPEAVEGELVV</sequence>
<dbReference type="EMBL" id="NHYE01005405">
    <property type="protein sequence ID" value="PPQ73437.1"/>
    <property type="molecule type" value="Genomic_DNA"/>
</dbReference>
<dbReference type="GO" id="GO:0006412">
    <property type="term" value="P:translation"/>
    <property type="evidence" value="ECO:0007669"/>
    <property type="project" value="InterPro"/>
</dbReference>
<dbReference type="InterPro" id="IPR000589">
    <property type="entry name" value="Ribosomal_uS15"/>
</dbReference>
<gene>
    <name evidence="5" type="ORF">CVT26_015824</name>
</gene>
<reference evidence="5 6" key="1">
    <citation type="journal article" date="2018" name="Evol. Lett.">
        <title>Horizontal gene cluster transfer increased hallucinogenic mushroom diversity.</title>
        <authorList>
            <person name="Reynolds H.T."/>
            <person name="Vijayakumar V."/>
            <person name="Gluck-Thaler E."/>
            <person name="Korotkin H.B."/>
            <person name="Matheny P.B."/>
            <person name="Slot J.C."/>
        </authorList>
    </citation>
    <scope>NUCLEOTIDE SEQUENCE [LARGE SCALE GENOMIC DNA]</scope>
    <source>
        <strain evidence="5 6">SRW20</strain>
    </source>
</reference>
<dbReference type="GO" id="GO:0005737">
    <property type="term" value="C:cytoplasm"/>
    <property type="evidence" value="ECO:0007669"/>
    <property type="project" value="UniProtKB-ARBA"/>
</dbReference>
<dbReference type="NCBIfam" id="TIGR00952">
    <property type="entry name" value="S15_bact"/>
    <property type="match status" value="1"/>
</dbReference>
<dbReference type="InterPro" id="IPR005290">
    <property type="entry name" value="Ribosomal_uS15_bac-type"/>
</dbReference>
<keyword evidence="6" id="KW-1185">Reference proteome</keyword>
<keyword evidence="3 4" id="KW-0687">Ribonucleoprotein</keyword>
<evidence type="ECO:0000313" key="6">
    <source>
        <dbReference type="Proteomes" id="UP000284706"/>
    </source>
</evidence>
<dbReference type="SUPFAM" id="SSF47060">
    <property type="entry name" value="S15/NS1 RNA-binding domain"/>
    <property type="match status" value="1"/>
</dbReference>
<dbReference type="Proteomes" id="UP000284706">
    <property type="component" value="Unassembled WGS sequence"/>
</dbReference>
<dbReference type="STRING" id="231916.A0A409W4L5"/>